<reference evidence="2 3" key="1">
    <citation type="submission" date="2020-06" db="EMBL/GenBank/DDBJ databases">
        <title>Actinomadura xiongansis sp. nov., isolated from soil of Baiyangdian.</title>
        <authorList>
            <person name="Zhang X."/>
        </authorList>
    </citation>
    <scope>NUCLEOTIDE SEQUENCE [LARGE SCALE GENOMIC DNA]</scope>
    <source>
        <strain evidence="2 3">HBUM206468</strain>
    </source>
</reference>
<feature type="transmembrane region" description="Helical" evidence="1">
    <location>
        <begin position="194"/>
        <end position="214"/>
    </location>
</feature>
<dbReference type="EMBL" id="JABVEC010000003">
    <property type="protein sequence ID" value="MBC6465222.1"/>
    <property type="molecule type" value="Genomic_DNA"/>
</dbReference>
<feature type="transmembrane region" description="Helical" evidence="1">
    <location>
        <begin position="63"/>
        <end position="83"/>
    </location>
</feature>
<feature type="transmembrane region" description="Helical" evidence="1">
    <location>
        <begin position="111"/>
        <end position="133"/>
    </location>
</feature>
<keyword evidence="3" id="KW-1185">Reference proteome</keyword>
<sequence>MSLYLMVKVIWIVAALLGRGPEDVGTAGWVALNTVTVGMSATGVIFGLALAQRWGSRLPAPPLIFFGWVGGGFLVPMLPYMVVSGVLDAIGVDRGGGRTDGGEQAPDWETVLVNIGFVGMAVGLTVALPIYMRERWPTAFLGRVGEGRARPSKFVPPAMTATAALGLLCLYWAFGGMFGLDAAHRDHWDLNERLLNGSTGLWALIGGWSVWVLNRRSPARLPLWVPMTLAFAASGSLFAWSGWKLPMAVIRPGDYVTAEYPVVAVLQHTMSIGVGLVLLAATLSAASPGGPARSNAAVAAGLRRDTAHLE</sequence>
<accession>A0ABR7LL60</accession>
<name>A0ABR7LL60_9ACTN</name>
<proteinExistence type="predicted"/>
<evidence type="ECO:0000256" key="1">
    <source>
        <dbReference type="SAM" id="Phobius"/>
    </source>
</evidence>
<keyword evidence="1" id="KW-0472">Membrane</keyword>
<evidence type="ECO:0000313" key="2">
    <source>
        <dbReference type="EMBL" id="MBC6465222.1"/>
    </source>
</evidence>
<evidence type="ECO:0000313" key="3">
    <source>
        <dbReference type="Proteomes" id="UP000805614"/>
    </source>
</evidence>
<feature type="transmembrane region" description="Helical" evidence="1">
    <location>
        <begin position="221"/>
        <end position="240"/>
    </location>
</feature>
<gene>
    <name evidence="2" type="ORF">HKK74_06925</name>
</gene>
<feature type="transmembrane region" description="Helical" evidence="1">
    <location>
        <begin position="154"/>
        <end position="174"/>
    </location>
</feature>
<dbReference type="RefSeq" id="WP_187242218.1">
    <property type="nucleotide sequence ID" value="NZ_BAAAOK010000017.1"/>
</dbReference>
<organism evidence="2 3">
    <name type="scientific">Actinomadura alba</name>
    <dbReference type="NCBI Taxonomy" id="406431"/>
    <lineage>
        <taxon>Bacteria</taxon>
        <taxon>Bacillati</taxon>
        <taxon>Actinomycetota</taxon>
        <taxon>Actinomycetes</taxon>
        <taxon>Streptosporangiales</taxon>
        <taxon>Thermomonosporaceae</taxon>
        <taxon>Actinomadura</taxon>
    </lineage>
</organism>
<feature type="transmembrane region" description="Helical" evidence="1">
    <location>
        <begin position="31"/>
        <end position="51"/>
    </location>
</feature>
<keyword evidence="1" id="KW-1133">Transmembrane helix</keyword>
<comment type="caution">
    <text evidence="2">The sequence shown here is derived from an EMBL/GenBank/DDBJ whole genome shotgun (WGS) entry which is preliminary data.</text>
</comment>
<protein>
    <submittedName>
        <fullName evidence="2">Uncharacterized protein</fullName>
    </submittedName>
</protein>
<dbReference type="Proteomes" id="UP000805614">
    <property type="component" value="Unassembled WGS sequence"/>
</dbReference>
<keyword evidence="1" id="KW-0812">Transmembrane</keyword>
<feature type="transmembrane region" description="Helical" evidence="1">
    <location>
        <begin position="260"/>
        <end position="283"/>
    </location>
</feature>